<name>A0ABD2Z221_9GENT</name>
<dbReference type="EMBL" id="JBJUIK010000011">
    <property type="protein sequence ID" value="KAL3512891.1"/>
    <property type="molecule type" value="Genomic_DNA"/>
</dbReference>
<comment type="caution">
    <text evidence="1">The sequence shown here is derived from an EMBL/GenBank/DDBJ whole genome shotgun (WGS) entry which is preliminary data.</text>
</comment>
<proteinExistence type="predicted"/>
<evidence type="ECO:0000313" key="1">
    <source>
        <dbReference type="EMBL" id="KAL3512891.1"/>
    </source>
</evidence>
<evidence type="ECO:0000313" key="2">
    <source>
        <dbReference type="Proteomes" id="UP001630127"/>
    </source>
</evidence>
<gene>
    <name evidence="1" type="ORF">ACH5RR_025608</name>
</gene>
<accession>A0ABD2Z221</accession>
<protein>
    <submittedName>
        <fullName evidence="1">Uncharacterized protein</fullName>
    </submittedName>
</protein>
<dbReference type="AlphaFoldDB" id="A0ABD2Z221"/>
<reference evidence="1 2" key="1">
    <citation type="submission" date="2024-11" db="EMBL/GenBank/DDBJ databases">
        <title>A near-complete genome assembly of Cinchona calisaya.</title>
        <authorList>
            <person name="Lian D.C."/>
            <person name="Zhao X.W."/>
            <person name="Wei L."/>
        </authorList>
    </citation>
    <scope>NUCLEOTIDE SEQUENCE [LARGE SCALE GENOMIC DNA]</scope>
    <source>
        <tissue evidence="1">Nenye</tissue>
    </source>
</reference>
<keyword evidence="2" id="KW-1185">Reference proteome</keyword>
<organism evidence="1 2">
    <name type="scientific">Cinchona calisaya</name>
    <dbReference type="NCBI Taxonomy" id="153742"/>
    <lineage>
        <taxon>Eukaryota</taxon>
        <taxon>Viridiplantae</taxon>
        <taxon>Streptophyta</taxon>
        <taxon>Embryophyta</taxon>
        <taxon>Tracheophyta</taxon>
        <taxon>Spermatophyta</taxon>
        <taxon>Magnoliopsida</taxon>
        <taxon>eudicotyledons</taxon>
        <taxon>Gunneridae</taxon>
        <taxon>Pentapetalae</taxon>
        <taxon>asterids</taxon>
        <taxon>lamiids</taxon>
        <taxon>Gentianales</taxon>
        <taxon>Rubiaceae</taxon>
        <taxon>Cinchonoideae</taxon>
        <taxon>Cinchoneae</taxon>
        <taxon>Cinchona</taxon>
    </lineage>
</organism>
<sequence>MVVLIDSGLAEEMDNGVLTAIETSLQASSIMPISRSSALNASCHDEVRSTNLIMDGLDIPLGEDVLDVP</sequence>
<dbReference type="Proteomes" id="UP001630127">
    <property type="component" value="Unassembled WGS sequence"/>
</dbReference>